<keyword evidence="2" id="KW-1185">Reference proteome</keyword>
<evidence type="ECO:0008006" key="3">
    <source>
        <dbReference type="Google" id="ProtNLM"/>
    </source>
</evidence>
<proteinExistence type="predicted"/>
<dbReference type="InterPro" id="IPR027443">
    <property type="entry name" value="IPNS-like_sf"/>
</dbReference>
<evidence type="ECO:0000313" key="2">
    <source>
        <dbReference type="Proteomes" id="UP001271007"/>
    </source>
</evidence>
<dbReference type="SUPFAM" id="SSF51197">
    <property type="entry name" value="Clavaminate synthase-like"/>
    <property type="match status" value="1"/>
</dbReference>
<dbReference type="Gene3D" id="2.60.120.330">
    <property type="entry name" value="B-lactam Antibiotic, Isopenicillin N Synthase, Chain"/>
    <property type="match status" value="1"/>
</dbReference>
<organism evidence="1 2">
    <name type="scientific">Extremus antarcticus</name>
    <dbReference type="NCBI Taxonomy" id="702011"/>
    <lineage>
        <taxon>Eukaryota</taxon>
        <taxon>Fungi</taxon>
        <taxon>Dikarya</taxon>
        <taxon>Ascomycota</taxon>
        <taxon>Pezizomycotina</taxon>
        <taxon>Dothideomycetes</taxon>
        <taxon>Dothideomycetidae</taxon>
        <taxon>Mycosphaerellales</taxon>
        <taxon>Extremaceae</taxon>
        <taxon>Extremus</taxon>
    </lineage>
</organism>
<comment type="caution">
    <text evidence="1">The sequence shown here is derived from an EMBL/GenBank/DDBJ whole genome shotgun (WGS) entry which is preliminary data.</text>
</comment>
<dbReference type="AlphaFoldDB" id="A0AAJ0D7Z6"/>
<reference evidence="1" key="1">
    <citation type="submission" date="2023-04" db="EMBL/GenBank/DDBJ databases">
        <title>Black Yeasts Isolated from many extreme environments.</title>
        <authorList>
            <person name="Coleine C."/>
            <person name="Stajich J.E."/>
            <person name="Selbmann L."/>
        </authorList>
    </citation>
    <scope>NUCLEOTIDE SEQUENCE</scope>
    <source>
        <strain evidence="1">CCFEE 5312</strain>
    </source>
</reference>
<protein>
    <recommendedName>
        <fullName evidence="3">Clavaminate synthase-like protein</fullName>
    </recommendedName>
</protein>
<dbReference type="Proteomes" id="UP001271007">
    <property type="component" value="Unassembled WGS sequence"/>
</dbReference>
<evidence type="ECO:0000313" key="1">
    <source>
        <dbReference type="EMBL" id="KAK3048410.1"/>
    </source>
</evidence>
<gene>
    <name evidence="1" type="ORF">LTR09_010241</name>
</gene>
<sequence length="366" mass="40159">MDVPGNETALTAISVTLQDLEEGSVTLVTLEEAFGPDSLGLIIVNGLPSEFVALRKRVLSLSSCVANLPESELAKLEKPEANYAVGWSCGKETLADGRYDTLKGSYYAQPIHDTELEARAKKLYPNVPEFTSENVWPSEDVLPGFAEAFEKLCRLIVDVAAIVARNCDRYGVEKLEGYRKGTLEDIVRGSVCTKARLLHYFPPPATIVNEDSQLKHVARPDSAKAIDDDWCASHRDLSALTGLTSQMFVDEVTHPAHATAPGTFTDLPELDAHPDAKAGLWVEDRSGQRTQVHIPRDALAFQTGEALELITRGSFKAVPHFVRGGISGGRIARNTLAVFTQPNLWEMVDEKQDFATLGQFNLRKKL</sequence>
<dbReference type="EMBL" id="JAWDJX010000049">
    <property type="protein sequence ID" value="KAK3048410.1"/>
    <property type="molecule type" value="Genomic_DNA"/>
</dbReference>
<dbReference type="PANTHER" id="PTHR48420">
    <property type="entry name" value="NON-HAEM DIOXYGENASE N-TERMINAL DOMAIN-CONTAINING PROTEIN"/>
    <property type="match status" value="1"/>
</dbReference>
<name>A0AAJ0D7Z6_9PEZI</name>
<dbReference type="PANTHER" id="PTHR48420:SF1">
    <property type="entry name" value="NON-HAEM DIOXYGENASE N-TERMINAL DOMAIN-CONTAINING PROTEIN"/>
    <property type="match status" value="1"/>
</dbReference>
<accession>A0AAJ0D7Z6</accession>